<gene>
    <name evidence="3" type="ORF">HII30_01570</name>
</gene>
<keyword evidence="4" id="KW-1185">Reference proteome</keyword>
<dbReference type="SUPFAM" id="SSF49384">
    <property type="entry name" value="Carbohydrate-binding domain"/>
    <property type="match status" value="1"/>
</dbReference>
<dbReference type="GO" id="GO:0000272">
    <property type="term" value="P:polysaccharide catabolic process"/>
    <property type="evidence" value="ECO:0007669"/>
    <property type="project" value="InterPro"/>
</dbReference>
<evidence type="ECO:0000259" key="2">
    <source>
        <dbReference type="PROSITE" id="PS51272"/>
    </source>
</evidence>
<feature type="domain" description="SLH" evidence="2">
    <location>
        <begin position="806"/>
        <end position="864"/>
    </location>
</feature>
<dbReference type="PROSITE" id="PS51272">
    <property type="entry name" value="SLH"/>
    <property type="match status" value="3"/>
</dbReference>
<dbReference type="PANTHER" id="PTHR42678">
    <property type="entry name" value="AMIDASE"/>
    <property type="match status" value="1"/>
</dbReference>
<comment type="caution">
    <text evidence="3">The sequence shown here is derived from an EMBL/GenBank/DDBJ whole genome shotgun (WGS) entry which is preliminary data.</text>
</comment>
<dbReference type="GO" id="GO:0004553">
    <property type="term" value="F:hydrolase activity, hydrolyzing O-glycosyl compounds"/>
    <property type="evidence" value="ECO:0007669"/>
    <property type="project" value="InterPro"/>
</dbReference>
<proteinExistence type="predicted"/>
<feature type="signal peptide" evidence="1">
    <location>
        <begin position="1"/>
        <end position="33"/>
    </location>
</feature>
<dbReference type="PANTHER" id="PTHR42678:SF5">
    <property type="entry name" value="GLUTAMYL-TRNA(GLN) AMIDOTRANSFERASE SUBUNIT A"/>
    <property type="match status" value="1"/>
</dbReference>
<dbReference type="SUPFAM" id="SSF63446">
    <property type="entry name" value="Type I dockerin domain"/>
    <property type="match status" value="1"/>
</dbReference>
<name>A0A848M136_PAELE</name>
<dbReference type="InterPro" id="IPR036439">
    <property type="entry name" value="Dockerin_dom_sf"/>
</dbReference>
<keyword evidence="1" id="KW-0732">Signal</keyword>
<dbReference type="InterPro" id="IPR020556">
    <property type="entry name" value="Amidase_CS"/>
</dbReference>
<dbReference type="InterPro" id="IPR023631">
    <property type="entry name" value="Amidase_dom"/>
</dbReference>
<feature type="chain" id="PRO_5032942628" evidence="1">
    <location>
        <begin position="34"/>
        <end position="920"/>
    </location>
</feature>
<evidence type="ECO:0000256" key="1">
    <source>
        <dbReference type="SAM" id="SignalP"/>
    </source>
</evidence>
<dbReference type="Pfam" id="PF00404">
    <property type="entry name" value="Dockerin_1"/>
    <property type="match status" value="1"/>
</dbReference>
<dbReference type="SUPFAM" id="SSF75304">
    <property type="entry name" value="Amidase signature (AS) enzymes"/>
    <property type="match status" value="1"/>
</dbReference>
<dbReference type="Gene3D" id="2.60.40.680">
    <property type="match status" value="1"/>
</dbReference>
<evidence type="ECO:0000313" key="4">
    <source>
        <dbReference type="Proteomes" id="UP000565468"/>
    </source>
</evidence>
<evidence type="ECO:0000313" key="3">
    <source>
        <dbReference type="EMBL" id="NMO94475.1"/>
    </source>
</evidence>
<dbReference type="CDD" id="cd14254">
    <property type="entry name" value="Dockerin_II"/>
    <property type="match status" value="1"/>
</dbReference>
<feature type="domain" description="SLH" evidence="2">
    <location>
        <begin position="866"/>
        <end position="920"/>
    </location>
</feature>
<dbReference type="Pfam" id="PF00395">
    <property type="entry name" value="SLH"/>
    <property type="match status" value="3"/>
</dbReference>
<dbReference type="InterPro" id="IPR008965">
    <property type="entry name" value="CBM2/CBM3_carb-bd_dom_sf"/>
</dbReference>
<reference evidence="3 4" key="1">
    <citation type="submission" date="2020-04" db="EMBL/GenBank/DDBJ databases">
        <title>Paenibacillus algicola sp. nov., a novel marine bacterium producing alginate lyase.</title>
        <authorList>
            <person name="Huang H."/>
        </authorList>
    </citation>
    <scope>NUCLEOTIDE SEQUENCE [LARGE SCALE GENOMIC DNA]</scope>
    <source>
        <strain evidence="3 4">L7-75</strain>
    </source>
</reference>
<dbReference type="InterPro" id="IPR001119">
    <property type="entry name" value="SLH_dom"/>
</dbReference>
<dbReference type="AlphaFoldDB" id="A0A848M136"/>
<sequence>MNKTGISRIGKRMFAAMLASGLLFTASPWTSYADVETASTVTAANQAAAVSLSSTDETLRFTETKKVMKGTPYKVSISSATDLDSAAGKFVVDYDASLFDFDSAEPVDPSIRVVGTREQNGKLTLVTMQSNGAVKAGQPVFTLTFNPKRAAAGSQFKAAAEMALPSGGTIEPSQGTVLGIKGDLTGDNIVDIQDLSLLSAHNGATSASGDWEQIKAADFNGDGAIRLYDLTAMGNIIAFQSGSSVDLAELSVREIQNTMEAGTLTAVELVTGYLERIAKYDKQGPSINSMITINSDALRIASLLDAERMHSGSRGLMHGIPVIVKDNYNTIGMPTSAGCTCLKDNYTLTDAQMVEQLRDGGAIILGKANLHEFALGLSTVSSLGGQTLNPYDLTKNPGGSSGGTGAAIAANFAVLGLGTDTGGSIRIPSSYNNLVGLRPTIGLTSREGIVPLALSQDTGGPMARTVEDIAISMDYLKGYDPDDAATLYSMGRTPKTYTDSLDKDGLNGARIGVIRDPLVMGTNEGVIGLTNQAIDDMKAAGATVVDVEVPNLSDILAYPSLSSFEFKSDLNTYFETYINNNPDTKVPYRSLSDIVDSVTDMLPHMLNVYKGRDSVTDLSENQDYRDIILKRPKLTREALLQTMTDNQLDALLYPSTANPPANLRDSNAGSANRLSPYSGFPAISIPAGFVTGGTEEKLPQNIELLGRPFDEAALIKLAYSYEQHTQHREAPVHVPAVKKPVELPQFTDVPSTHWAYDTIRTLAAQQIVQGTGGSLFMPKRTVTRAEFTSMLVRALKLEAAGSADFSDVPAGAWYAGDVSKAAGAGIVNGRSATSFAPNDSITREEVVIMLVKAYELHYQTTLSPAAPSFKDQAAISSWASEFVGKAQKSGLVQGTPSGLFSPKSEANRAEAAQFIANLLD</sequence>
<feature type="domain" description="SLH" evidence="2">
    <location>
        <begin position="742"/>
        <end position="805"/>
    </location>
</feature>
<dbReference type="RefSeq" id="WP_169503166.1">
    <property type="nucleotide sequence ID" value="NZ_JABBPN010000001.1"/>
</dbReference>
<dbReference type="Pfam" id="PF01425">
    <property type="entry name" value="Amidase"/>
    <property type="match status" value="1"/>
</dbReference>
<accession>A0A848M136</accession>
<organism evidence="3 4">
    <name type="scientific">Paenibacillus lemnae</name>
    <dbReference type="NCBI Taxonomy" id="1330551"/>
    <lineage>
        <taxon>Bacteria</taxon>
        <taxon>Bacillati</taxon>
        <taxon>Bacillota</taxon>
        <taxon>Bacilli</taxon>
        <taxon>Bacillales</taxon>
        <taxon>Paenibacillaceae</taxon>
        <taxon>Paenibacillus</taxon>
    </lineage>
</organism>
<dbReference type="InterPro" id="IPR036928">
    <property type="entry name" value="AS_sf"/>
</dbReference>
<dbReference type="PROSITE" id="PS00571">
    <property type="entry name" value="AMIDASES"/>
    <property type="match status" value="1"/>
</dbReference>
<dbReference type="Gene3D" id="3.90.1300.10">
    <property type="entry name" value="Amidase signature (AS) domain"/>
    <property type="match status" value="1"/>
</dbReference>
<dbReference type="Proteomes" id="UP000565468">
    <property type="component" value="Unassembled WGS sequence"/>
</dbReference>
<dbReference type="GO" id="GO:0030246">
    <property type="term" value="F:carbohydrate binding"/>
    <property type="evidence" value="ECO:0007669"/>
    <property type="project" value="InterPro"/>
</dbReference>
<protein>
    <submittedName>
        <fullName evidence="3">Amidase</fullName>
    </submittedName>
</protein>
<dbReference type="InterPro" id="IPR002105">
    <property type="entry name" value="Dockerin_1_rpt"/>
</dbReference>
<dbReference type="Gene3D" id="1.10.1330.10">
    <property type="entry name" value="Dockerin domain"/>
    <property type="match status" value="1"/>
</dbReference>
<dbReference type="EMBL" id="JABBPN010000001">
    <property type="protein sequence ID" value="NMO94475.1"/>
    <property type="molecule type" value="Genomic_DNA"/>
</dbReference>